<evidence type="ECO:0000313" key="1">
    <source>
        <dbReference type="EMBL" id="MFC4673444.1"/>
    </source>
</evidence>
<sequence>MNKPTHIRRNLMLKELDIRWLPNGKRNIFSIKYVDKSGKLRYIPQAYVRGLPYNVQDARQRGIQPCDCEGNAEGHVYPAGIDMIVMYNNMEVIL</sequence>
<proteinExistence type="predicted"/>
<dbReference type="EMBL" id="JBHSGN010000057">
    <property type="protein sequence ID" value="MFC4673444.1"/>
    <property type="molecule type" value="Genomic_DNA"/>
</dbReference>
<organism evidence="1 2">
    <name type="scientific">Dysgonomonas termitidis</name>
    <dbReference type="NCBI Taxonomy" id="1516126"/>
    <lineage>
        <taxon>Bacteria</taxon>
        <taxon>Pseudomonadati</taxon>
        <taxon>Bacteroidota</taxon>
        <taxon>Bacteroidia</taxon>
        <taxon>Bacteroidales</taxon>
        <taxon>Dysgonomonadaceae</taxon>
        <taxon>Dysgonomonas</taxon>
    </lineage>
</organism>
<reference evidence="2" key="1">
    <citation type="journal article" date="2019" name="Int. J. Syst. Evol. Microbiol.">
        <title>The Global Catalogue of Microorganisms (GCM) 10K type strain sequencing project: providing services to taxonomists for standard genome sequencing and annotation.</title>
        <authorList>
            <consortium name="The Broad Institute Genomics Platform"/>
            <consortium name="The Broad Institute Genome Sequencing Center for Infectious Disease"/>
            <person name="Wu L."/>
            <person name="Ma J."/>
        </authorList>
    </citation>
    <scope>NUCLEOTIDE SEQUENCE [LARGE SCALE GENOMIC DNA]</scope>
    <source>
        <strain evidence="2">CCUG 66188</strain>
    </source>
</reference>
<keyword evidence="2" id="KW-1185">Reference proteome</keyword>
<protein>
    <submittedName>
        <fullName evidence="1">Uncharacterized protein</fullName>
    </submittedName>
</protein>
<accession>A0ABV9KTR8</accession>
<name>A0ABV9KTR8_9BACT</name>
<evidence type="ECO:0000313" key="2">
    <source>
        <dbReference type="Proteomes" id="UP001596023"/>
    </source>
</evidence>
<dbReference type="Proteomes" id="UP001596023">
    <property type="component" value="Unassembled WGS sequence"/>
</dbReference>
<gene>
    <name evidence="1" type="ORF">ACFO6W_07055</name>
</gene>
<dbReference type="RefSeq" id="WP_379994724.1">
    <property type="nucleotide sequence ID" value="NZ_JBHSGN010000057.1"/>
</dbReference>
<comment type="caution">
    <text evidence="1">The sequence shown here is derived from an EMBL/GenBank/DDBJ whole genome shotgun (WGS) entry which is preliminary data.</text>
</comment>